<name>A0ABN1Y404_9PSEU</name>
<reference evidence="2 3" key="1">
    <citation type="journal article" date="2019" name="Int. J. Syst. Evol. Microbiol.">
        <title>The Global Catalogue of Microorganisms (GCM) 10K type strain sequencing project: providing services to taxonomists for standard genome sequencing and annotation.</title>
        <authorList>
            <consortium name="The Broad Institute Genomics Platform"/>
            <consortium name="The Broad Institute Genome Sequencing Center for Infectious Disease"/>
            <person name="Wu L."/>
            <person name="Ma J."/>
        </authorList>
    </citation>
    <scope>NUCLEOTIDE SEQUENCE [LARGE SCALE GENOMIC DNA]</scope>
    <source>
        <strain evidence="2 3">JCM 11896</strain>
    </source>
</reference>
<evidence type="ECO:0000256" key="1">
    <source>
        <dbReference type="SAM" id="MobiDB-lite"/>
    </source>
</evidence>
<dbReference type="RefSeq" id="WP_344025834.1">
    <property type="nucleotide sequence ID" value="NZ_BAAAJK010000030.1"/>
</dbReference>
<organism evidence="2 3">
    <name type="scientific">Pseudonocardia kongjuensis</name>
    <dbReference type="NCBI Taxonomy" id="102227"/>
    <lineage>
        <taxon>Bacteria</taxon>
        <taxon>Bacillati</taxon>
        <taxon>Actinomycetota</taxon>
        <taxon>Actinomycetes</taxon>
        <taxon>Pseudonocardiales</taxon>
        <taxon>Pseudonocardiaceae</taxon>
        <taxon>Pseudonocardia</taxon>
    </lineage>
</organism>
<gene>
    <name evidence="2" type="ORF">GCM10009613_45580</name>
</gene>
<feature type="region of interest" description="Disordered" evidence="1">
    <location>
        <begin position="1"/>
        <end position="25"/>
    </location>
</feature>
<dbReference type="Proteomes" id="UP001501414">
    <property type="component" value="Unassembled WGS sequence"/>
</dbReference>
<sequence length="80" mass="7572">MPGSDAAGTAQQAAADGSGPPVGTPVVTFGPVGAVAELRAVPAAMLGTVPARRGGLDDAGEAVAALLGRTLHGKAVVELG</sequence>
<accession>A0ABN1Y404</accession>
<proteinExistence type="predicted"/>
<evidence type="ECO:0000313" key="3">
    <source>
        <dbReference type="Proteomes" id="UP001501414"/>
    </source>
</evidence>
<evidence type="ECO:0000313" key="2">
    <source>
        <dbReference type="EMBL" id="GAA1395615.1"/>
    </source>
</evidence>
<comment type="caution">
    <text evidence="2">The sequence shown here is derived from an EMBL/GenBank/DDBJ whole genome shotgun (WGS) entry which is preliminary data.</text>
</comment>
<keyword evidence="3" id="KW-1185">Reference proteome</keyword>
<dbReference type="EMBL" id="BAAAJK010000030">
    <property type="protein sequence ID" value="GAA1395615.1"/>
    <property type="molecule type" value="Genomic_DNA"/>
</dbReference>
<dbReference type="InterPro" id="IPR011032">
    <property type="entry name" value="GroES-like_sf"/>
</dbReference>
<dbReference type="SUPFAM" id="SSF50129">
    <property type="entry name" value="GroES-like"/>
    <property type="match status" value="1"/>
</dbReference>
<protein>
    <submittedName>
        <fullName evidence="2">Uncharacterized protein</fullName>
    </submittedName>
</protein>